<organism evidence="2 3">
    <name type="scientific">Ophiocordyceps camponoti-rufipedis</name>
    <dbReference type="NCBI Taxonomy" id="2004952"/>
    <lineage>
        <taxon>Eukaryota</taxon>
        <taxon>Fungi</taxon>
        <taxon>Dikarya</taxon>
        <taxon>Ascomycota</taxon>
        <taxon>Pezizomycotina</taxon>
        <taxon>Sordariomycetes</taxon>
        <taxon>Hypocreomycetidae</taxon>
        <taxon>Hypocreales</taxon>
        <taxon>Ophiocordycipitaceae</taxon>
        <taxon>Ophiocordyceps</taxon>
    </lineage>
</organism>
<dbReference type="AlphaFoldDB" id="A0A2C5YTR3"/>
<evidence type="ECO:0000256" key="1">
    <source>
        <dbReference type="SAM" id="MobiDB-lite"/>
    </source>
</evidence>
<feature type="region of interest" description="Disordered" evidence="1">
    <location>
        <begin position="36"/>
        <end position="73"/>
    </location>
</feature>
<gene>
    <name evidence="2" type="ORF">CDD80_4725</name>
</gene>
<accession>A0A2C5YTR3</accession>
<dbReference type="EMBL" id="NJES01000442">
    <property type="protein sequence ID" value="PHH72167.1"/>
    <property type="molecule type" value="Genomic_DNA"/>
</dbReference>
<sequence>MQLETRTGLWKEHSCGRLPLPLGAAAALLPRSCRRPAALQPRSSRSSPPSVDASRFKSAEAGRRSARTRTVPTYDQVREPLAACLPTTAAWYRRLPPPTAASRPGTDRRRLRSSPTARTRCPGDTRVWTPETLVAAAATNGFV</sequence>
<feature type="compositionally biased region" description="Basic and acidic residues" evidence="1">
    <location>
        <begin position="54"/>
        <end position="63"/>
    </location>
</feature>
<keyword evidence="3" id="KW-1185">Reference proteome</keyword>
<proteinExistence type="predicted"/>
<feature type="compositionally biased region" description="Low complexity" evidence="1">
    <location>
        <begin position="36"/>
        <end position="53"/>
    </location>
</feature>
<protein>
    <submittedName>
        <fullName evidence="2">Uncharacterized protein</fullName>
    </submittedName>
</protein>
<reference evidence="2 3" key="1">
    <citation type="submission" date="2017-06" db="EMBL/GenBank/DDBJ databases">
        <title>Ant-infecting Ophiocordyceps genomes reveal a high diversity of potential behavioral manipulation genes and a possible major role for enterotoxins.</title>
        <authorList>
            <person name="De Bekker C."/>
            <person name="Evans H.C."/>
            <person name="Brachmann A."/>
            <person name="Hughes D.P."/>
        </authorList>
    </citation>
    <scope>NUCLEOTIDE SEQUENCE [LARGE SCALE GENOMIC DNA]</scope>
    <source>
        <strain evidence="2 3">Map16</strain>
    </source>
</reference>
<evidence type="ECO:0000313" key="2">
    <source>
        <dbReference type="EMBL" id="PHH72167.1"/>
    </source>
</evidence>
<name>A0A2C5YTR3_9HYPO</name>
<comment type="caution">
    <text evidence="2">The sequence shown here is derived from an EMBL/GenBank/DDBJ whole genome shotgun (WGS) entry which is preliminary data.</text>
</comment>
<evidence type="ECO:0000313" key="3">
    <source>
        <dbReference type="Proteomes" id="UP000226431"/>
    </source>
</evidence>
<feature type="region of interest" description="Disordered" evidence="1">
    <location>
        <begin position="94"/>
        <end position="125"/>
    </location>
</feature>
<dbReference type="Proteomes" id="UP000226431">
    <property type="component" value="Unassembled WGS sequence"/>
</dbReference>